<dbReference type="EMBL" id="CDGJ01000032">
    <property type="protein sequence ID" value="CEJ06686.1"/>
    <property type="molecule type" value="Genomic_DNA"/>
</dbReference>
<keyword evidence="3" id="KW-1185">Reference proteome</keyword>
<gene>
    <name evidence="2" type="ORF">DEACI_1135</name>
    <name evidence="1" type="ORF">DEACI_1205</name>
</gene>
<name>A0A8S0WF03_9FIRM</name>
<reference evidence="1" key="2">
    <citation type="submission" date="2020-01" db="EMBL/GenBank/DDBJ databases">
        <authorList>
            <person name="Hornung B."/>
        </authorList>
    </citation>
    <scope>NUCLEOTIDE SEQUENCE</scope>
    <source>
        <strain evidence="1">PacBioINE</strain>
    </source>
</reference>
<dbReference type="EMBL" id="LR746496">
    <property type="protein sequence ID" value="CAA7600552.1"/>
    <property type="molecule type" value="Genomic_DNA"/>
</dbReference>
<proteinExistence type="predicted"/>
<reference evidence="2" key="1">
    <citation type="submission" date="2014-11" db="EMBL/GenBank/DDBJ databases">
        <authorList>
            <person name="Hornung B.V."/>
        </authorList>
    </citation>
    <scope>NUCLEOTIDE SEQUENCE</scope>
    <source>
        <strain evidence="2">INE</strain>
    </source>
</reference>
<protein>
    <submittedName>
        <fullName evidence="1">Uncharacterized protein</fullName>
    </submittedName>
</protein>
<evidence type="ECO:0000313" key="2">
    <source>
        <dbReference type="EMBL" id="CEJ06686.1"/>
    </source>
</evidence>
<dbReference type="AlphaFoldDB" id="A0A8S0WF03"/>
<dbReference type="Proteomes" id="UP000836597">
    <property type="component" value="Chromosome"/>
</dbReference>
<evidence type="ECO:0000313" key="3">
    <source>
        <dbReference type="Proteomes" id="UP001071230"/>
    </source>
</evidence>
<sequence length="70" mass="7461">MMFLGRTRFQGTAGAEAAAGNVTEGGPVGAGAAMPLGLQRFLNKKGITSQEDLMNRINTGSPRVSWRRPR</sequence>
<accession>A0A8S0WF03</accession>
<evidence type="ECO:0000313" key="1">
    <source>
        <dbReference type="EMBL" id="CAA7600552.1"/>
    </source>
</evidence>
<organism evidence="1">
    <name type="scientific">Acididesulfobacillus acetoxydans</name>
    <dbReference type="NCBI Taxonomy" id="1561005"/>
    <lineage>
        <taxon>Bacteria</taxon>
        <taxon>Bacillati</taxon>
        <taxon>Bacillota</taxon>
        <taxon>Clostridia</taxon>
        <taxon>Eubacteriales</taxon>
        <taxon>Peptococcaceae</taxon>
        <taxon>Acididesulfobacillus</taxon>
    </lineage>
</organism>
<dbReference type="Proteomes" id="UP001071230">
    <property type="component" value="Unassembled WGS sequence"/>
</dbReference>
<dbReference type="KEGG" id="aacx:DEACI_1205"/>